<accession>A0A2T2ZZ96</accession>
<gene>
    <name evidence="1" type="ORF">BD289DRAFT_374790</name>
</gene>
<dbReference type="OrthoDB" id="2580323at2759"/>
<dbReference type="PANTHER" id="PTHR40616">
    <property type="entry name" value="LINALOOL DEHYDRATASE_ISOMERASE DOMAIN-CONTAINING PROTEIN"/>
    <property type="match status" value="1"/>
</dbReference>
<sequence length="535" mass="58565">MFNQSMSFLDQIYDPSAGYLWYFYFPLAPGKHETRSSVWYAAGLLRRNEGDDVEQANKIITSVITGQQKNVSDQWYGDYTKYPEEPTVGTAWYPEDIYNSWDPNWRGFIGTALIVMYEEYGHLLPSSTLALILDSMRNNTIGDSYRVGGVDGDNLYPAYSNPSLMRAATTGWTGRKLNDSNLTAAGEAYAQEVIDLFDRNNTLSEFNSATYCGVSLFALTLWAKYLPSSAAAANSTSASVMGTNAPRMIADIWTTVGALYNANLRNIAGPWDRTYGFDQNLYVGIMNTYLWALLGADRAPGINNVSKGGRTPYWATAHADDFEIAPLLSAVLPYHVTLVPDSVKQSLAAFPGEHTYTTSAYAPPADLVPRNITTWLSDNITIGAQSFDQTAVGGFSLNPNQWNPAVAQWLRSDGSVGWLTLYGTEAALDVNVTAGRLSLQYPRGNESSIFTILVASNPFDGGRGKRDVRGWEDVDGLKAVRVSGSVDVAALEIGFCGLLGGTCDVINNWEFWNFTYVMPAGSGNVVPSLVLEIEV</sequence>
<dbReference type="EMBL" id="KZ678548">
    <property type="protein sequence ID" value="PSR79994.1"/>
    <property type="molecule type" value="Genomic_DNA"/>
</dbReference>
<dbReference type="PANTHER" id="PTHR40616:SF1">
    <property type="entry name" value="LINALOOL DEHYDRATASE_ISOMERASE DOMAIN-CONTAINING PROTEIN"/>
    <property type="match status" value="1"/>
</dbReference>
<name>A0A2T2ZZ96_9PEZI</name>
<dbReference type="Proteomes" id="UP000241462">
    <property type="component" value="Unassembled WGS sequence"/>
</dbReference>
<dbReference type="AlphaFoldDB" id="A0A2T2ZZ96"/>
<keyword evidence="2" id="KW-1185">Reference proteome</keyword>
<evidence type="ECO:0000313" key="1">
    <source>
        <dbReference type="EMBL" id="PSR79994.1"/>
    </source>
</evidence>
<evidence type="ECO:0000313" key="2">
    <source>
        <dbReference type="Proteomes" id="UP000241462"/>
    </source>
</evidence>
<dbReference type="InParanoid" id="A0A2T2ZZ96"/>
<proteinExistence type="predicted"/>
<organism evidence="1 2">
    <name type="scientific">Coniella lustricola</name>
    <dbReference type="NCBI Taxonomy" id="2025994"/>
    <lineage>
        <taxon>Eukaryota</taxon>
        <taxon>Fungi</taxon>
        <taxon>Dikarya</taxon>
        <taxon>Ascomycota</taxon>
        <taxon>Pezizomycotina</taxon>
        <taxon>Sordariomycetes</taxon>
        <taxon>Sordariomycetidae</taxon>
        <taxon>Diaporthales</taxon>
        <taxon>Schizoparmaceae</taxon>
        <taxon>Coniella</taxon>
    </lineage>
</organism>
<protein>
    <submittedName>
        <fullName evidence="1">Uncharacterized protein</fullName>
    </submittedName>
</protein>
<reference evidence="1 2" key="1">
    <citation type="journal article" date="2018" name="Mycol. Prog.">
        <title>Coniella lustricola, a new species from submerged detritus.</title>
        <authorList>
            <person name="Raudabaugh D.B."/>
            <person name="Iturriaga T."/>
            <person name="Carver A."/>
            <person name="Mondo S."/>
            <person name="Pangilinan J."/>
            <person name="Lipzen A."/>
            <person name="He G."/>
            <person name="Amirebrahimi M."/>
            <person name="Grigoriev I.V."/>
            <person name="Miller A.N."/>
        </authorList>
    </citation>
    <scope>NUCLEOTIDE SEQUENCE [LARGE SCALE GENOMIC DNA]</scope>
    <source>
        <strain evidence="1 2">B22-T-1</strain>
    </source>
</reference>